<keyword evidence="3" id="KW-0472">Membrane</keyword>
<keyword evidence="4" id="KW-0560">Oxidoreductase</keyword>
<dbReference type="SUPFAM" id="SSF48264">
    <property type="entry name" value="Cytochrome P450"/>
    <property type="match status" value="1"/>
</dbReference>
<dbReference type="GO" id="GO:0005506">
    <property type="term" value="F:iron ion binding"/>
    <property type="evidence" value="ECO:0007669"/>
    <property type="project" value="InterPro"/>
</dbReference>
<dbReference type="PANTHER" id="PTHR24305:SF166">
    <property type="entry name" value="CYTOCHROME P450 12A4, MITOCHONDRIAL-RELATED"/>
    <property type="match status" value="1"/>
</dbReference>
<keyword evidence="3" id="KW-0812">Transmembrane</keyword>
<feature type="transmembrane region" description="Helical" evidence="3">
    <location>
        <begin position="36"/>
        <end position="56"/>
    </location>
</feature>
<dbReference type="GO" id="GO:0016705">
    <property type="term" value="F:oxidoreductase activity, acting on paired donors, with incorporation or reduction of molecular oxygen"/>
    <property type="evidence" value="ECO:0007669"/>
    <property type="project" value="InterPro"/>
</dbReference>
<evidence type="ECO:0000313" key="5">
    <source>
        <dbReference type="Proteomes" id="UP000184330"/>
    </source>
</evidence>
<dbReference type="FunFam" id="1.10.630.10:FF:000051">
    <property type="entry name" value="Cytochrome P450 monooxygenase (Fum15)"/>
    <property type="match status" value="1"/>
</dbReference>
<protein>
    <submittedName>
        <fullName evidence="4">Related to isotrichodermin C-15 hydroxylase (Cytochrome P-450 monooxygenase CYP65A1)</fullName>
    </submittedName>
</protein>
<keyword evidence="4" id="KW-0503">Monooxygenase</keyword>
<dbReference type="EMBL" id="FJOG01000006">
    <property type="protein sequence ID" value="CZR55094.1"/>
    <property type="molecule type" value="Genomic_DNA"/>
</dbReference>
<dbReference type="OrthoDB" id="1470350at2759"/>
<keyword evidence="2" id="KW-0479">Metal-binding</keyword>
<organism evidence="4 5">
    <name type="scientific">Phialocephala subalpina</name>
    <dbReference type="NCBI Taxonomy" id="576137"/>
    <lineage>
        <taxon>Eukaryota</taxon>
        <taxon>Fungi</taxon>
        <taxon>Dikarya</taxon>
        <taxon>Ascomycota</taxon>
        <taxon>Pezizomycotina</taxon>
        <taxon>Leotiomycetes</taxon>
        <taxon>Helotiales</taxon>
        <taxon>Mollisiaceae</taxon>
        <taxon>Phialocephala</taxon>
        <taxon>Phialocephala fortinii species complex</taxon>
    </lineage>
</organism>
<gene>
    <name evidence="4" type="ORF">PAC_04980</name>
</gene>
<dbReference type="AlphaFoldDB" id="A0A1L7WQP4"/>
<dbReference type="PRINTS" id="PR00385">
    <property type="entry name" value="P450"/>
</dbReference>
<reference evidence="4 5" key="1">
    <citation type="submission" date="2016-03" db="EMBL/GenBank/DDBJ databases">
        <authorList>
            <person name="Ploux O."/>
        </authorList>
    </citation>
    <scope>NUCLEOTIDE SEQUENCE [LARGE SCALE GENOMIC DNA]</scope>
    <source>
        <strain evidence="4 5">UAMH 11012</strain>
    </source>
</reference>
<dbReference type="InterPro" id="IPR036396">
    <property type="entry name" value="Cyt_P450_sf"/>
</dbReference>
<feature type="transmembrane region" description="Helical" evidence="3">
    <location>
        <begin position="6"/>
        <end position="24"/>
    </location>
</feature>
<sequence length="554" mass="62229">MSVPTPVILALTSLSLCVLNVLVFPELLPDTKLSSLFLYVTGVLFSGWIIWMAWIYPTFYSPLRHLPKPKSGSYPLIGHPRVSLRNPRAADDMLKMISETPNDGLIRIPGFLNASYLLPTDPSTLADVLVHKSYDFEKPTDLRKFLRIILGDGMVLVEGDEHKFQRKHVSPAFSFRHIRELIPIFWSKAVDLKGRIAAEIYENPEPTSEPKMRHREGIIEVNHWATKVTMDVIGLAGLGRDFNTLYASDDELVASYEEILEPTAEKAAFFAANLFFSAAVVNKLPWKLNQRLRTLMETLRGACRQLIQERRESKASEKEGLDILSLLIKSNNFADDMLVDQLLTFLAAGHETTSSSLTWATYLLAKHPETQNRLREEIRAALPSPSAAADPNFDLATVLESLPLLHGICNETLRLYPPVPTTVRFAIRDTMIGNEHIPAGTKVYLSPWGINRSPHLWENASEFVPERWIDPETWKPNNNGGVKSNYANMTFLHGPRSCIGEKFARSELKALMAVMAGTFQMNMADPNEKKVPGGVITSKPKNGMRLKMQVVDGW</sequence>
<dbReference type="PANTHER" id="PTHR24305">
    <property type="entry name" value="CYTOCHROME P450"/>
    <property type="match status" value="1"/>
</dbReference>
<keyword evidence="3" id="KW-1133">Transmembrane helix</keyword>
<dbReference type="GO" id="GO:0020037">
    <property type="term" value="F:heme binding"/>
    <property type="evidence" value="ECO:0007669"/>
    <property type="project" value="InterPro"/>
</dbReference>
<dbReference type="Pfam" id="PF00067">
    <property type="entry name" value="p450"/>
    <property type="match status" value="1"/>
</dbReference>
<dbReference type="Proteomes" id="UP000184330">
    <property type="component" value="Unassembled WGS sequence"/>
</dbReference>
<evidence type="ECO:0000256" key="3">
    <source>
        <dbReference type="SAM" id="Phobius"/>
    </source>
</evidence>
<dbReference type="STRING" id="576137.A0A1L7WQP4"/>
<keyword evidence="2" id="KW-0349">Heme</keyword>
<dbReference type="InterPro" id="IPR002401">
    <property type="entry name" value="Cyt_P450_E_grp-I"/>
</dbReference>
<keyword evidence="5" id="KW-1185">Reference proteome</keyword>
<dbReference type="Gene3D" id="1.10.630.10">
    <property type="entry name" value="Cytochrome P450"/>
    <property type="match status" value="1"/>
</dbReference>
<dbReference type="InterPro" id="IPR001128">
    <property type="entry name" value="Cyt_P450"/>
</dbReference>
<accession>A0A1L7WQP4</accession>
<proteinExistence type="inferred from homology"/>
<dbReference type="CDD" id="cd11069">
    <property type="entry name" value="CYP_FUM15-like"/>
    <property type="match status" value="1"/>
</dbReference>
<dbReference type="GO" id="GO:0004497">
    <property type="term" value="F:monooxygenase activity"/>
    <property type="evidence" value="ECO:0007669"/>
    <property type="project" value="UniProtKB-KW"/>
</dbReference>
<keyword evidence="2" id="KW-0408">Iron</keyword>
<dbReference type="PRINTS" id="PR00463">
    <property type="entry name" value="EP450I"/>
</dbReference>
<evidence type="ECO:0000256" key="2">
    <source>
        <dbReference type="PIRSR" id="PIRSR602401-1"/>
    </source>
</evidence>
<name>A0A1L7WQP4_9HELO</name>
<comment type="cofactor">
    <cofactor evidence="2">
        <name>heme</name>
        <dbReference type="ChEBI" id="CHEBI:30413"/>
    </cofactor>
</comment>
<evidence type="ECO:0000256" key="1">
    <source>
        <dbReference type="ARBA" id="ARBA00010617"/>
    </source>
</evidence>
<dbReference type="InterPro" id="IPR050121">
    <property type="entry name" value="Cytochrome_P450_monoxygenase"/>
</dbReference>
<evidence type="ECO:0000313" key="4">
    <source>
        <dbReference type="EMBL" id="CZR55094.1"/>
    </source>
</evidence>
<comment type="similarity">
    <text evidence="1">Belongs to the cytochrome P450 family.</text>
</comment>
<feature type="binding site" description="axial binding residue" evidence="2">
    <location>
        <position position="498"/>
    </location>
    <ligand>
        <name>heme</name>
        <dbReference type="ChEBI" id="CHEBI:30413"/>
    </ligand>
    <ligandPart>
        <name>Fe</name>
        <dbReference type="ChEBI" id="CHEBI:18248"/>
    </ligandPart>
</feature>